<accession>A0A2C9DBR3</accession>
<comment type="cofactor">
    <cofactor evidence="1">
        <name>heme b</name>
        <dbReference type="ChEBI" id="CHEBI:60344"/>
    </cofactor>
</comment>
<evidence type="ECO:0000256" key="6">
    <source>
        <dbReference type="ARBA" id="ARBA00022692"/>
    </source>
</evidence>
<dbReference type="Gene3D" id="1.20.950.20">
    <property type="entry name" value="Transmembrane di-heme cytochromes, Chain C"/>
    <property type="match status" value="1"/>
</dbReference>
<evidence type="ECO:0000256" key="3">
    <source>
        <dbReference type="ARBA" id="ARBA00022448"/>
    </source>
</evidence>
<feature type="transmembrane region" description="Helical" evidence="13">
    <location>
        <begin position="12"/>
        <end position="30"/>
    </location>
</feature>
<reference evidence="16" key="1">
    <citation type="submission" date="2017-09" db="EMBL/GenBank/DDBJ databases">
        <title>Genome sequence of Nannocystis excedens DSM 71.</title>
        <authorList>
            <person name="Blom J."/>
        </authorList>
    </citation>
    <scope>NUCLEOTIDE SEQUENCE [LARGE SCALE GENOMIC DNA]</scope>
    <source>
        <strain evidence="16">type strain: E19</strain>
    </source>
</reference>
<evidence type="ECO:0000313" key="15">
    <source>
        <dbReference type="EMBL" id="SON57610.1"/>
    </source>
</evidence>
<evidence type="ECO:0000313" key="16">
    <source>
        <dbReference type="Proteomes" id="UP000223606"/>
    </source>
</evidence>
<dbReference type="Proteomes" id="UP000223606">
    <property type="component" value="Chromosome 1"/>
</dbReference>
<dbReference type="InterPro" id="IPR052168">
    <property type="entry name" value="Cytochrome_b561_oxidase"/>
</dbReference>
<comment type="similarity">
    <text evidence="12">Belongs to the cytochrome b561 family.</text>
</comment>
<keyword evidence="8" id="KW-0249">Electron transport</keyword>
<protein>
    <submittedName>
        <fullName evidence="15">Cytochrome b561-like protein 2</fullName>
    </submittedName>
</protein>
<dbReference type="OrthoDB" id="1247465at2"/>
<dbReference type="Pfam" id="PF01292">
    <property type="entry name" value="Ni_hydr_CYTB"/>
    <property type="match status" value="1"/>
</dbReference>
<feature type="transmembrane region" description="Helical" evidence="13">
    <location>
        <begin position="132"/>
        <end position="160"/>
    </location>
</feature>
<dbReference type="EMBL" id="LT960614">
    <property type="protein sequence ID" value="SON57610.1"/>
    <property type="molecule type" value="Genomic_DNA"/>
</dbReference>
<evidence type="ECO:0000256" key="8">
    <source>
        <dbReference type="ARBA" id="ARBA00022982"/>
    </source>
</evidence>
<gene>
    <name evidence="15" type="primary">yceJ_2</name>
    <name evidence="15" type="ORF">HDIA_4069</name>
</gene>
<keyword evidence="10" id="KW-0408">Iron</keyword>
<evidence type="ECO:0000256" key="7">
    <source>
        <dbReference type="ARBA" id="ARBA00022723"/>
    </source>
</evidence>
<dbReference type="GO" id="GO:0009055">
    <property type="term" value="F:electron transfer activity"/>
    <property type="evidence" value="ECO:0007669"/>
    <property type="project" value="InterPro"/>
</dbReference>
<dbReference type="PANTHER" id="PTHR30529">
    <property type="entry name" value="CYTOCHROME B561"/>
    <property type="match status" value="1"/>
</dbReference>
<dbReference type="InterPro" id="IPR016174">
    <property type="entry name" value="Di-haem_cyt_TM"/>
</dbReference>
<keyword evidence="7" id="KW-0479">Metal-binding</keyword>
<organism evidence="15 16">
    <name type="scientific">Hartmannibacter diazotrophicus</name>
    <dbReference type="NCBI Taxonomy" id="1482074"/>
    <lineage>
        <taxon>Bacteria</taxon>
        <taxon>Pseudomonadati</taxon>
        <taxon>Pseudomonadota</taxon>
        <taxon>Alphaproteobacteria</taxon>
        <taxon>Hyphomicrobiales</taxon>
        <taxon>Pleomorphomonadaceae</taxon>
        <taxon>Hartmannibacter</taxon>
    </lineage>
</organism>
<keyword evidence="3" id="KW-0813">Transport</keyword>
<evidence type="ECO:0000256" key="12">
    <source>
        <dbReference type="ARBA" id="ARBA00037975"/>
    </source>
</evidence>
<evidence type="ECO:0000256" key="9">
    <source>
        <dbReference type="ARBA" id="ARBA00022989"/>
    </source>
</evidence>
<keyword evidence="9 13" id="KW-1133">Transmembrane helix</keyword>
<evidence type="ECO:0000256" key="10">
    <source>
        <dbReference type="ARBA" id="ARBA00023004"/>
    </source>
</evidence>
<evidence type="ECO:0000256" key="11">
    <source>
        <dbReference type="ARBA" id="ARBA00023136"/>
    </source>
</evidence>
<name>A0A2C9DBR3_9HYPH</name>
<feature type="domain" description="Cytochrome b561 bacterial/Ni-hydrogenase" evidence="14">
    <location>
        <begin position="7"/>
        <end position="174"/>
    </location>
</feature>
<dbReference type="KEGG" id="hdi:HDIA_4069"/>
<dbReference type="InterPro" id="IPR011577">
    <property type="entry name" value="Cyt_b561_bac/Ni-Hgenase"/>
</dbReference>
<keyword evidence="16" id="KW-1185">Reference proteome</keyword>
<evidence type="ECO:0000256" key="4">
    <source>
        <dbReference type="ARBA" id="ARBA00022475"/>
    </source>
</evidence>
<keyword evidence="5" id="KW-0349">Heme</keyword>
<dbReference type="GO" id="GO:0046872">
    <property type="term" value="F:metal ion binding"/>
    <property type="evidence" value="ECO:0007669"/>
    <property type="project" value="UniProtKB-KW"/>
</dbReference>
<proteinExistence type="inferred from homology"/>
<evidence type="ECO:0000256" key="1">
    <source>
        <dbReference type="ARBA" id="ARBA00001970"/>
    </source>
</evidence>
<dbReference type="PANTHER" id="PTHR30529:SF1">
    <property type="entry name" value="CYTOCHROME B561 HOMOLOG 2"/>
    <property type="match status" value="1"/>
</dbReference>
<feature type="transmembrane region" description="Helical" evidence="13">
    <location>
        <begin position="50"/>
        <end position="69"/>
    </location>
</feature>
<evidence type="ECO:0000256" key="2">
    <source>
        <dbReference type="ARBA" id="ARBA00004651"/>
    </source>
</evidence>
<evidence type="ECO:0000256" key="5">
    <source>
        <dbReference type="ARBA" id="ARBA00022617"/>
    </source>
</evidence>
<keyword evidence="6 13" id="KW-0812">Transmembrane</keyword>
<dbReference type="SUPFAM" id="SSF81342">
    <property type="entry name" value="Transmembrane di-heme cytochromes"/>
    <property type="match status" value="1"/>
</dbReference>
<feature type="transmembrane region" description="Helical" evidence="13">
    <location>
        <begin position="90"/>
        <end position="112"/>
    </location>
</feature>
<sequence>MTEPVKRYSVPARFLHWIVAAFVFVAWPAGAIIKFVKEDVKLTFYMVHESLGFLILWLMLARLVVRLFVKPPPHLPMPALQRGVADTVHWSLYAALIIQPILGFLATNAWGFPFSLFGQWPIWSPIGKEPGIAPLLSSAHLVLGWTILVLFVAHFGGVLYHHVIRRDETLERML</sequence>
<dbReference type="GO" id="GO:0020037">
    <property type="term" value="F:heme binding"/>
    <property type="evidence" value="ECO:0007669"/>
    <property type="project" value="TreeGrafter"/>
</dbReference>
<evidence type="ECO:0000259" key="14">
    <source>
        <dbReference type="Pfam" id="PF01292"/>
    </source>
</evidence>
<comment type="subcellular location">
    <subcellularLocation>
        <location evidence="2">Cell membrane</location>
        <topology evidence="2">Multi-pass membrane protein</topology>
    </subcellularLocation>
</comment>
<evidence type="ECO:0000256" key="13">
    <source>
        <dbReference type="SAM" id="Phobius"/>
    </source>
</evidence>
<dbReference type="RefSeq" id="WP_099557838.1">
    <property type="nucleotide sequence ID" value="NZ_LT960614.1"/>
</dbReference>
<dbReference type="GO" id="GO:0005886">
    <property type="term" value="C:plasma membrane"/>
    <property type="evidence" value="ECO:0007669"/>
    <property type="project" value="UniProtKB-SubCell"/>
</dbReference>
<keyword evidence="11 13" id="KW-0472">Membrane</keyword>
<dbReference type="GO" id="GO:0022904">
    <property type="term" value="P:respiratory electron transport chain"/>
    <property type="evidence" value="ECO:0007669"/>
    <property type="project" value="InterPro"/>
</dbReference>
<keyword evidence="4" id="KW-1003">Cell membrane</keyword>
<dbReference type="AlphaFoldDB" id="A0A2C9DBR3"/>